<reference evidence="2 3" key="1">
    <citation type="submission" date="2015-09" db="EMBL/GenBank/DDBJ databases">
        <authorList>
            <consortium name="Pathogen Informatics"/>
        </authorList>
    </citation>
    <scope>NUCLEOTIDE SEQUENCE [LARGE SCALE GENOMIC DNA]</scope>
    <source>
        <strain evidence="2 3">2789STDY5834865</strain>
    </source>
</reference>
<dbReference type="PANTHER" id="PTHR45737">
    <property type="entry name" value="VON WILLEBRAND FACTOR A DOMAIN-CONTAINING PROTEIN 5A"/>
    <property type="match status" value="1"/>
</dbReference>
<evidence type="ECO:0000259" key="1">
    <source>
        <dbReference type="PROSITE" id="PS51468"/>
    </source>
</evidence>
<dbReference type="InterPro" id="IPR036465">
    <property type="entry name" value="vWFA_dom_sf"/>
</dbReference>
<sequence length="226" mass="25333">MKIGDEVITAKIKEKEDAKAEFEEAASEGKSASEARVTLSDSGDFAGNRDFILDYRLTGQEINCGLMLRTGEKENFFMLMVQPPERVRAEAIPPREYIFVPDVSGSMFGYPLDTAKELIRSLVGNLRDSDRLNLVLFSDAAASMTPQSVPATMENIRQATAQACVKLCRLPEILRLSHKISPWEGPVPGRTPYRHNLSRHLFRNPRTYRPAEIGMIPQKPSKYGMT</sequence>
<dbReference type="AlphaFoldDB" id="A0A174SHN6"/>
<dbReference type="SUPFAM" id="SSF53300">
    <property type="entry name" value="vWA-like"/>
    <property type="match status" value="1"/>
</dbReference>
<evidence type="ECO:0000313" key="2">
    <source>
        <dbReference type="EMBL" id="CUP95437.1"/>
    </source>
</evidence>
<accession>A0A174SHN6</accession>
<dbReference type="Proteomes" id="UP000095512">
    <property type="component" value="Unassembled WGS sequence"/>
</dbReference>
<dbReference type="InterPro" id="IPR013694">
    <property type="entry name" value="VIT"/>
</dbReference>
<protein>
    <submittedName>
        <fullName evidence="2">Marine proteobacterial sortase target protein</fullName>
    </submittedName>
</protein>
<feature type="domain" description="VIT" evidence="1">
    <location>
        <begin position="1"/>
        <end position="70"/>
    </location>
</feature>
<evidence type="ECO:0000313" key="3">
    <source>
        <dbReference type="Proteomes" id="UP000095512"/>
    </source>
</evidence>
<dbReference type="RefSeq" id="WP_057572801.1">
    <property type="nucleotide sequence ID" value="NZ_CATYWZ010000086.1"/>
</dbReference>
<dbReference type="PANTHER" id="PTHR45737:SF6">
    <property type="entry name" value="VON WILLEBRAND FACTOR A DOMAIN-CONTAINING PROTEIN 5A"/>
    <property type="match status" value="1"/>
</dbReference>
<name>A0A174SHN6_9FIRM</name>
<dbReference type="PROSITE" id="PS51468">
    <property type="entry name" value="VIT"/>
    <property type="match status" value="1"/>
</dbReference>
<dbReference type="EMBL" id="CZAB01000066">
    <property type="protein sequence ID" value="CUP95437.1"/>
    <property type="molecule type" value="Genomic_DNA"/>
</dbReference>
<organism evidence="2 3">
    <name type="scientific">Enterocloster clostridioformis</name>
    <dbReference type="NCBI Taxonomy" id="1531"/>
    <lineage>
        <taxon>Bacteria</taxon>
        <taxon>Bacillati</taxon>
        <taxon>Bacillota</taxon>
        <taxon>Clostridia</taxon>
        <taxon>Lachnospirales</taxon>
        <taxon>Lachnospiraceae</taxon>
        <taxon>Enterocloster</taxon>
    </lineage>
</organism>
<dbReference type="Pfam" id="PF08487">
    <property type="entry name" value="VIT"/>
    <property type="match status" value="1"/>
</dbReference>
<gene>
    <name evidence="2" type="ORF">ERS852480_04497</name>
</gene>
<dbReference type="Gene3D" id="3.40.50.410">
    <property type="entry name" value="von Willebrand factor, type A domain"/>
    <property type="match status" value="1"/>
</dbReference>
<proteinExistence type="predicted"/>